<dbReference type="Gene3D" id="3.30.1950.10">
    <property type="entry name" value="wza like domain"/>
    <property type="match status" value="1"/>
</dbReference>
<sequence length="228" mass="24887">MNGPDTVKLASAYVSKIQSGDILSIYVNSLSSDASSFFNPYSGQQAQSSDASGALSASVAPGFLVNQSGVIQLPLIGNVEIAGLTTNQATVLIQSRLTKFLKEPTVNIRVLNYKVSMLGEVSKPGVYVIPNEQVTIPEALSMAGDLAVTGRRDNIMIIREVNGKKEFGYVDLTSRDVFQSPYYYLHANDVVYVEPVKNKFIQTNFTYRILPLIIGIVSAVLIIFTRLR</sequence>
<dbReference type="PANTHER" id="PTHR33619">
    <property type="entry name" value="POLYSACCHARIDE EXPORT PROTEIN GFCE-RELATED"/>
    <property type="match status" value="1"/>
</dbReference>
<reference evidence="5" key="1">
    <citation type="journal article" date="2014" name="Int. J. Syst. Evol. Microbiol.">
        <title>Complete genome sequence of Corynebacterium casei LMG S-19264T (=DSM 44701T), isolated from a smear-ripened cheese.</title>
        <authorList>
            <consortium name="US DOE Joint Genome Institute (JGI-PGF)"/>
            <person name="Walter F."/>
            <person name="Albersmeier A."/>
            <person name="Kalinowski J."/>
            <person name="Ruckert C."/>
        </authorList>
    </citation>
    <scope>NUCLEOTIDE SEQUENCE</scope>
    <source>
        <strain evidence="5">CCM 8711</strain>
    </source>
</reference>
<reference evidence="5" key="2">
    <citation type="submission" date="2020-09" db="EMBL/GenBank/DDBJ databases">
        <authorList>
            <person name="Sun Q."/>
            <person name="Sedlacek I."/>
        </authorList>
    </citation>
    <scope>NUCLEOTIDE SEQUENCE</scope>
    <source>
        <strain evidence="5">CCM 8711</strain>
    </source>
</reference>
<keyword evidence="2" id="KW-0472">Membrane</keyword>
<feature type="domain" description="Soluble ligand binding" evidence="4">
    <location>
        <begin position="114"/>
        <end position="164"/>
    </location>
</feature>
<keyword evidence="1" id="KW-0732">Signal</keyword>
<feature type="transmembrane region" description="Helical" evidence="2">
    <location>
        <begin position="205"/>
        <end position="224"/>
    </location>
</feature>
<keyword evidence="2" id="KW-1133">Transmembrane helix</keyword>
<dbReference type="PANTHER" id="PTHR33619:SF3">
    <property type="entry name" value="POLYSACCHARIDE EXPORT PROTEIN GFCE-RELATED"/>
    <property type="match status" value="1"/>
</dbReference>
<organism evidence="5 6">
    <name type="scientific">Mucilaginibacter galii</name>
    <dbReference type="NCBI Taxonomy" id="2005073"/>
    <lineage>
        <taxon>Bacteria</taxon>
        <taxon>Pseudomonadati</taxon>
        <taxon>Bacteroidota</taxon>
        <taxon>Sphingobacteriia</taxon>
        <taxon>Sphingobacteriales</taxon>
        <taxon>Sphingobacteriaceae</taxon>
        <taxon>Mucilaginibacter</taxon>
    </lineage>
</organism>
<dbReference type="Proteomes" id="UP000662074">
    <property type="component" value="Unassembled WGS sequence"/>
</dbReference>
<accession>A0A917JEB6</accession>
<dbReference type="InterPro" id="IPR019554">
    <property type="entry name" value="Soluble_ligand-bd"/>
</dbReference>
<evidence type="ECO:0000256" key="2">
    <source>
        <dbReference type="SAM" id="Phobius"/>
    </source>
</evidence>
<keyword evidence="6" id="KW-1185">Reference proteome</keyword>
<dbReference type="InterPro" id="IPR049712">
    <property type="entry name" value="Poly_export"/>
</dbReference>
<dbReference type="Pfam" id="PF10531">
    <property type="entry name" value="SLBB"/>
    <property type="match status" value="1"/>
</dbReference>
<gene>
    <name evidence="5" type="ORF">GCM10011425_33660</name>
</gene>
<evidence type="ECO:0000313" key="5">
    <source>
        <dbReference type="EMBL" id="GGI52154.1"/>
    </source>
</evidence>
<keyword evidence="2" id="KW-0812">Transmembrane</keyword>
<dbReference type="AlphaFoldDB" id="A0A917JEB6"/>
<proteinExistence type="predicted"/>
<evidence type="ECO:0000313" key="6">
    <source>
        <dbReference type="Proteomes" id="UP000662074"/>
    </source>
</evidence>
<name>A0A917JEB6_9SPHI</name>
<comment type="caution">
    <text evidence="5">The sequence shown here is derived from an EMBL/GenBank/DDBJ whole genome shotgun (WGS) entry which is preliminary data.</text>
</comment>
<evidence type="ECO:0000259" key="3">
    <source>
        <dbReference type="Pfam" id="PF02563"/>
    </source>
</evidence>
<dbReference type="InterPro" id="IPR003715">
    <property type="entry name" value="Poly_export_N"/>
</dbReference>
<dbReference type="EMBL" id="BMDO01000010">
    <property type="protein sequence ID" value="GGI52154.1"/>
    <property type="molecule type" value="Genomic_DNA"/>
</dbReference>
<evidence type="ECO:0000259" key="4">
    <source>
        <dbReference type="Pfam" id="PF10531"/>
    </source>
</evidence>
<evidence type="ECO:0000256" key="1">
    <source>
        <dbReference type="ARBA" id="ARBA00022729"/>
    </source>
</evidence>
<protein>
    <submittedName>
        <fullName evidence="5">Polysaccharide biosynthesis protein</fullName>
    </submittedName>
</protein>
<dbReference type="GO" id="GO:0015159">
    <property type="term" value="F:polysaccharide transmembrane transporter activity"/>
    <property type="evidence" value="ECO:0007669"/>
    <property type="project" value="InterPro"/>
</dbReference>
<dbReference type="Pfam" id="PF02563">
    <property type="entry name" value="Poly_export"/>
    <property type="match status" value="1"/>
</dbReference>
<feature type="domain" description="Polysaccharide export protein N-terminal" evidence="3">
    <location>
        <begin position="13"/>
        <end position="110"/>
    </location>
</feature>